<keyword evidence="2" id="KW-1185">Reference proteome</keyword>
<comment type="caution">
    <text evidence="1">The sequence shown here is derived from an EMBL/GenBank/DDBJ whole genome shotgun (WGS) entry which is preliminary data.</text>
</comment>
<organism evidence="1 2">
    <name type="scientific">Saponaria officinalis</name>
    <name type="common">Common soapwort</name>
    <name type="synonym">Lychnis saponaria</name>
    <dbReference type="NCBI Taxonomy" id="3572"/>
    <lineage>
        <taxon>Eukaryota</taxon>
        <taxon>Viridiplantae</taxon>
        <taxon>Streptophyta</taxon>
        <taxon>Embryophyta</taxon>
        <taxon>Tracheophyta</taxon>
        <taxon>Spermatophyta</taxon>
        <taxon>Magnoliopsida</taxon>
        <taxon>eudicotyledons</taxon>
        <taxon>Gunneridae</taxon>
        <taxon>Pentapetalae</taxon>
        <taxon>Caryophyllales</taxon>
        <taxon>Caryophyllaceae</taxon>
        <taxon>Caryophylleae</taxon>
        <taxon>Saponaria</taxon>
    </lineage>
</organism>
<evidence type="ECO:0000313" key="2">
    <source>
        <dbReference type="Proteomes" id="UP001443914"/>
    </source>
</evidence>
<name>A0AAW1H7E9_SAPOF</name>
<dbReference type="AlphaFoldDB" id="A0AAW1H7E9"/>
<reference evidence="1" key="1">
    <citation type="submission" date="2024-03" db="EMBL/GenBank/DDBJ databases">
        <title>WGS assembly of Saponaria officinalis var. Norfolk2.</title>
        <authorList>
            <person name="Jenkins J."/>
            <person name="Shu S."/>
            <person name="Grimwood J."/>
            <person name="Barry K."/>
            <person name="Goodstein D."/>
            <person name="Schmutz J."/>
            <person name="Leebens-Mack J."/>
            <person name="Osbourn A."/>
        </authorList>
    </citation>
    <scope>NUCLEOTIDE SEQUENCE [LARGE SCALE GENOMIC DNA]</scope>
    <source>
        <strain evidence="1">JIC</strain>
    </source>
</reference>
<protein>
    <submittedName>
        <fullName evidence="1">Uncharacterized protein</fullName>
    </submittedName>
</protein>
<evidence type="ECO:0000313" key="1">
    <source>
        <dbReference type="EMBL" id="KAK9671970.1"/>
    </source>
</evidence>
<proteinExistence type="predicted"/>
<sequence length="387" mass="43378">MCLEKLQQAIDKKVRGHTWMPIPICKDGPKISNLFFADDMVLFAEASIHQAQVINYVLDNFCRASGEKVSIAKSKVFFSRNTSLDIKNDICSTLGFEETSNLGTYLGMPTINGRVTKATFAHLEEKFNKRFAGWQTKHLSLAGRNTLVQSTLSTLANYSMQTAKIPRTTCDNLDRKTRRFLWGGTGEKKKVHLISWETVQKSKINGGLGIRSSRQSNAAFLTKLGWRVLAEPNTLWARVLRAKYCNGRCDVNMFQPKLNMSNVWSGITSQAKIINMGSSMVVGNGRETLFWDHSWVDSGCLIDKAIAPVPDSILGATVSEMWDETSGWKWDEFSNFLPDEELKKIVSYSLSPNPYLEDSLFWNGTSHGKFSIKSALVFMKSHMASGA</sequence>
<dbReference type="PANTHER" id="PTHR33116:SF70">
    <property type="entry name" value="NON-LTR RETROELEMENT REVERSE TRANSCRIPTASE-LIKE PROTEIN"/>
    <property type="match status" value="1"/>
</dbReference>
<accession>A0AAW1H7E9</accession>
<dbReference type="EMBL" id="JBDFQZ010000012">
    <property type="protein sequence ID" value="KAK9671970.1"/>
    <property type="molecule type" value="Genomic_DNA"/>
</dbReference>
<gene>
    <name evidence="1" type="ORF">RND81_12G067000</name>
</gene>
<dbReference type="Proteomes" id="UP001443914">
    <property type="component" value="Unassembled WGS sequence"/>
</dbReference>
<dbReference type="PANTHER" id="PTHR33116">
    <property type="entry name" value="REVERSE TRANSCRIPTASE ZINC-BINDING DOMAIN-CONTAINING PROTEIN-RELATED-RELATED"/>
    <property type="match status" value="1"/>
</dbReference>